<accession>M3DB01</accession>
<keyword evidence="2" id="KW-1185">Reference proteome</keyword>
<dbReference type="GeneID" id="27899512"/>
<gene>
    <name evidence="1" type="ORF">SEPMUDRAFT_130794</name>
</gene>
<evidence type="ECO:0000313" key="2">
    <source>
        <dbReference type="Proteomes" id="UP000016931"/>
    </source>
</evidence>
<dbReference type="OrthoDB" id="1026733at2759"/>
<dbReference type="HOGENOM" id="CLU_1415991_0_0_1"/>
<dbReference type="RefSeq" id="XP_016763145.1">
    <property type="nucleotide sequence ID" value="XM_016902375.1"/>
</dbReference>
<reference evidence="1 2" key="1">
    <citation type="journal article" date="2012" name="PLoS Pathog.">
        <title>Diverse lifestyles and strategies of plant pathogenesis encoded in the genomes of eighteen Dothideomycetes fungi.</title>
        <authorList>
            <person name="Ohm R.A."/>
            <person name="Feau N."/>
            <person name="Henrissat B."/>
            <person name="Schoch C.L."/>
            <person name="Horwitz B.A."/>
            <person name="Barry K.W."/>
            <person name="Condon B.J."/>
            <person name="Copeland A.C."/>
            <person name="Dhillon B."/>
            <person name="Glaser F."/>
            <person name="Hesse C.N."/>
            <person name="Kosti I."/>
            <person name="LaButti K."/>
            <person name="Lindquist E.A."/>
            <person name="Lucas S."/>
            <person name="Salamov A.A."/>
            <person name="Bradshaw R.E."/>
            <person name="Ciuffetti L."/>
            <person name="Hamelin R.C."/>
            <person name="Kema G.H.J."/>
            <person name="Lawrence C."/>
            <person name="Scott J.A."/>
            <person name="Spatafora J.W."/>
            <person name="Turgeon B.G."/>
            <person name="de Wit P.J.G.M."/>
            <person name="Zhong S."/>
            <person name="Goodwin S.B."/>
            <person name="Grigoriev I.V."/>
        </authorList>
    </citation>
    <scope>NUCLEOTIDE SEQUENCE [LARGE SCALE GENOMIC DNA]</scope>
    <source>
        <strain evidence="1 2">SO2202</strain>
    </source>
</reference>
<protein>
    <recommendedName>
        <fullName evidence="3">F-box domain-containing protein</fullName>
    </recommendedName>
</protein>
<sequence>MAFILQAEEVPDAIPCKNLLDLPREMRDLIYYFAAFYHLRDIGPCKTPGLLRANHQTRTEFSKVVYSTKLLRITKFEGQPRRLARARLVKPRTSLVPQPFPHSSIEMDLEHNKAVLEHKYYRTRFFTSRFGCSRSGAQQLLIALEFSHPGHQRMGVFSTLELVGTGGKYCAVVDVPYMAMMDRSIDNLHRRL</sequence>
<organism evidence="1 2">
    <name type="scientific">Sphaerulina musiva (strain SO2202)</name>
    <name type="common">Poplar stem canker fungus</name>
    <name type="synonym">Septoria musiva</name>
    <dbReference type="NCBI Taxonomy" id="692275"/>
    <lineage>
        <taxon>Eukaryota</taxon>
        <taxon>Fungi</taxon>
        <taxon>Dikarya</taxon>
        <taxon>Ascomycota</taxon>
        <taxon>Pezizomycotina</taxon>
        <taxon>Dothideomycetes</taxon>
        <taxon>Dothideomycetidae</taxon>
        <taxon>Mycosphaerellales</taxon>
        <taxon>Mycosphaerellaceae</taxon>
        <taxon>Sphaerulina</taxon>
    </lineage>
</organism>
<evidence type="ECO:0008006" key="3">
    <source>
        <dbReference type="Google" id="ProtNLM"/>
    </source>
</evidence>
<proteinExistence type="predicted"/>
<dbReference type="EMBL" id="KB456261">
    <property type="protein sequence ID" value="EMF15024.1"/>
    <property type="molecule type" value="Genomic_DNA"/>
</dbReference>
<dbReference type="Proteomes" id="UP000016931">
    <property type="component" value="Unassembled WGS sequence"/>
</dbReference>
<name>M3DB01_SPHMS</name>
<dbReference type="AlphaFoldDB" id="M3DB01"/>
<evidence type="ECO:0000313" key="1">
    <source>
        <dbReference type="EMBL" id="EMF15024.1"/>
    </source>
</evidence>